<dbReference type="Gene3D" id="3.90.1580.10">
    <property type="entry name" value="paralog of FGE (formylglycine-generating enzyme)"/>
    <property type="match status" value="1"/>
</dbReference>
<evidence type="ECO:0000313" key="3">
    <source>
        <dbReference type="Proteomes" id="UP000284605"/>
    </source>
</evidence>
<dbReference type="OrthoDB" id="9768004at2"/>
<dbReference type="EMBL" id="QYUK01000011">
    <property type="protein sequence ID" value="RJF87921.1"/>
    <property type="molecule type" value="Genomic_DNA"/>
</dbReference>
<dbReference type="AlphaFoldDB" id="A0A418WD11"/>
<comment type="caution">
    <text evidence="2">The sequence shown here is derived from an EMBL/GenBank/DDBJ whole genome shotgun (WGS) entry which is preliminary data.</text>
</comment>
<accession>A0A418WD11</accession>
<evidence type="ECO:0000313" key="2">
    <source>
        <dbReference type="EMBL" id="RJF87921.1"/>
    </source>
</evidence>
<dbReference type="SUPFAM" id="SSF56436">
    <property type="entry name" value="C-type lectin-like"/>
    <property type="match status" value="1"/>
</dbReference>
<dbReference type="RefSeq" id="WP_119778557.1">
    <property type="nucleotide sequence ID" value="NZ_QYUK01000011.1"/>
</dbReference>
<dbReference type="Proteomes" id="UP000284605">
    <property type="component" value="Unassembled WGS sequence"/>
</dbReference>
<keyword evidence="3" id="KW-1185">Reference proteome</keyword>
<name>A0A418WD11_9PROT</name>
<sequence length="259" mass="27687">MLPEEGPPRAVSVAGFWIDQTDVTNGQFAAFVAATGYVTLAERGAAPASLVFVGARKSVDLNDPGQWWRLVPGADWRHPLGPGSSIAGLDQLPVVHVAYDDALAYAHWLGRDLPTEAEWEFAARGGIGDARYAWGEAPPGQGRARANTWQGLFPLQDDGTDGFTARPSPVGCFPANGYGLYDMAGNVWQWTRDLSTADGGTGARVIKGGSFLCSDSFCYRFRPAARTDAAPDSGASHIGFRTVFRQERLASTPSESPLP</sequence>
<feature type="domain" description="Sulfatase-modifying factor enzyme-like" evidence="1">
    <location>
        <begin position="3"/>
        <end position="243"/>
    </location>
</feature>
<dbReference type="GO" id="GO:0120147">
    <property type="term" value="F:formylglycine-generating oxidase activity"/>
    <property type="evidence" value="ECO:0007669"/>
    <property type="project" value="TreeGrafter"/>
</dbReference>
<dbReference type="PANTHER" id="PTHR23150">
    <property type="entry name" value="SULFATASE MODIFYING FACTOR 1, 2"/>
    <property type="match status" value="1"/>
</dbReference>
<evidence type="ECO:0000259" key="1">
    <source>
        <dbReference type="Pfam" id="PF03781"/>
    </source>
</evidence>
<dbReference type="InterPro" id="IPR051043">
    <property type="entry name" value="Sulfatase_Mod_Factor_Kinase"/>
</dbReference>
<dbReference type="InterPro" id="IPR042095">
    <property type="entry name" value="SUMF_sf"/>
</dbReference>
<dbReference type="InterPro" id="IPR005532">
    <property type="entry name" value="SUMF_dom"/>
</dbReference>
<dbReference type="InterPro" id="IPR016187">
    <property type="entry name" value="CTDL_fold"/>
</dbReference>
<dbReference type="Pfam" id="PF03781">
    <property type="entry name" value="FGE-sulfatase"/>
    <property type="match status" value="1"/>
</dbReference>
<protein>
    <submittedName>
        <fullName evidence="2">Formylglycine-generating enzyme family protein</fullName>
    </submittedName>
</protein>
<dbReference type="PANTHER" id="PTHR23150:SF19">
    <property type="entry name" value="FORMYLGLYCINE-GENERATING ENZYME"/>
    <property type="match status" value="1"/>
</dbReference>
<reference evidence="2 3" key="1">
    <citation type="submission" date="2018-09" db="EMBL/GenBank/DDBJ databases">
        <authorList>
            <person name="Zhu H."/>
        </authorList>
    </citation>
    <scope>NUCLEOTIDE SEQUENCE [LARGE SCALE GENOMIC DNA]</scope>
    <source>
        <strain evidence="2 3">K1W22B-8</strain>
    </source>
</reference>
<proteinExistence type="predicted"/>
<gene>
    <name evidence="2" type="ORF">D3874_13565</name>
</gene>
<organism evidence="2 3">
    <name type="scientific">Oleomonas cavernae</name>
    <dbReference type="NCBI Taxonomy" id="2320859"/>
    <lineage>
        <taxon>Bacteria</taxon>
        <taxon>Pseudomonadati</taxon>
        <taxon>Pseudomonadota</taxon>
        <taxon>Alphaproteobacteria</taxon>
        <taxon>Acetobacterales</taxon>
        <taxon>Acetobacteraceae</taxon>
        <taxon>Oleomonas</taxon>
    </lineage>
</organism>